<dbReference type="GO" id="GO:0005975">
    <property type="term" value="P:carbohydrate metabolic process"/>
    <property type="evidence" value="ECO:0007669"/>
    <property type="project" value="UniProtKB-ARBA"/>
</dbReference>
<dbReference type="STRING" id="871325.SAMN05444349_102169"/>
<dbReference type="Gene3D" id="2.60.120.200">
    <property type="match status" value="1"/>
</dbReference>
<dbReference type="OrthoDB" id="1037816at2"/>
<dbReference type="AlphaFoldDB" id="A0A1M4TLP6"/>
<dbReference type="GO" id="GO:0030246">
    <property type="term" value="F:carbohydrate binding"/>
    <property type="evidence" value="ECO:0007669"/>
    <property type="project" value="UniProtKB-KW"/>
</dbReference>
<accession>A0A1M4TLP6</accession>
<dbReference type="InterPro" id="IPR013320">
    <property type="entry name" value="ConA-like_dom_sf"/>
</dbReference>
<keyword evidence="2" id="KW-1185">Reference proteome</keyword>
<proteinExistence type="predicted"/>
<gene>
    <name evidence="1" type="ORF">SAMN05444349_102169</name>
</gene>
<sequence>MKKILFILSIVTLPLVFTSCSDDDDNGGNTIPADAVELKVDETELQIAQENSRIVNITAGNGDYKVTSSNEEVATATVDGKVITITALPTDNNAEAIIVVTDKYYKRAYIKVETAAVFGIRLNKSEATLFSQVDGQDVFTFKIITGNGGYKVEYLENPDNCTELIGIEDIETTGTFTVKGLDNGTAKIKITDKLNKSLTVVTKVIAPDPLITNYDGKILQFSATQQNGKVEIISGNGGYKLEIADPSIVKASMNGSTIEITGKKNGSTYITITDSKKQENKLTVTVDGKNYGLALDNKFWLYANFGNITDNKLVKVKQTTWEIICRLNSLSWLETFIGMEGKCLLRGTGDGSHIELSALGDAFKFHSKTELKTNEWIHIAFVIDCSKTNHKEQYRLFINGEEDDYIIDNQSNRHEEVDLASSNDDNKFTLGRACGDDRRMLNGSIGEARVWTVARTPEQIRANLWRLTEKDPVGLLGHWEFNAGIETNYIQDIAGGKFENNLTICGKGGAISTKVPMSAWIEKDYLK</sequence>
<organism evidence="1 2">
    <name type="scientific">Bacteroides faecichinchillae</name>
    <dbReference type="NCBI Taxonomy" id="871325"/>
    <lineage>
        <taxon>Bacteria</taxon>
        <taxon>Pseudomonadati</taxon>
        <taxon>Bacteroidota</taxon>
        <taxon>Bacteroidia</taxon>
        <taxon>Bacteroidales</taxon>
        <taxon>Bacteroidaceae</taxon>
        <taxon>Bacteroides</taxon>
    </lineage>
</organism>
<dbReference type="Pfam" id="PF13385">
    <property type="entry name" value="Laminin_G_3"/>
    <property type="match status" value="1"/>
</dbReference>
<keyword evidence="1" id="KW-0430">Lectin</keyword>
<reference evidence="1 2" key="1">
    <citation type="submission" date="2016-11" db="EMBL/GenBank/DDBJ databases">
        <authorList>
            <person name="Jaros S."/>
            <person name="Januszkiewicz K."/>
            <person name="Wedrychowicz H."/>
        </authorList>
    </citation>
    <scope>NUCLEOTIDE SEQUENCE [LARGE SCALE GENOMIC DNA]</scope>
    <source>
        <strain evidence="1 2">DSM 26883</strain>
    </source>
</reference>
<dbReference type="PROSITE" id="PS51257">
    <property type="entry name" value="PROKAR_LIPOPROTEIN"/>
    <property type="match status" value="1"/>
</dbReference>
<protein>
    <submittedName>
        <fullName evidence="1">Concanavalin A-like lectin/glucanases superfamily protein</fullName>
    </submittedName>
</protein>
<evidence type="ECO:0000313" key="1">
    <source>
        <dbReference type="EMBL" id="SHE45422.1"/>
    </source>
</evidence>
<dbReference type="EMBL" id="FQVD01000002">
    <property type="protein sequence ID" value="SHE45422.1"/>
    <property type="molecule type" value="Genomic_DNA"/>
</dbReference>
<name>A0A1M4TLP6_9BACE</name>
<dbReference type="RefSeq" id="WP_083564656.1">
    <property type="nucleotide sequence ID" value="NZ_FQVD01000002.1"/>
</dbReference>
<dbReference type="GO" id="GO:0004553">
    <property type="term" value="F:hydrolase activity, hydrolyzing O-glycosyl compounds"/>
    <property type="evidence" value="ECO:0007669"/>
    <property type="project" value="UniProtKB-ARBA"/>
</dbReference>
<dbReference type="Proteomes" id="UP000184436">
    <property type="component" value="Unassembled WGS sequence"/>
</dbReference>
<evidence type="ECO:0000313" key="2">
    <source>
        <dbReference type="Proteomes" id="UP000184436"/>
    </source>
</evidence>
<dbReference type="SUPFAM" id="SSF49899">
    <property type="entry name" value="Concanavalin A-like lectins/glucanases"/>
    <property type="match status" value="1"/>
</dbReference>